<dbReference type="EMBL" id="BAAALS010000001">
    <property type="protein sequence ID" value="GAA1734931.1"/>
    <property type="molecule type" value="Genomic_DNA"/>
</dbReference>
<organism evidence="2 3">
    <name type="scientific">Luedemannella helvata</name>
    <dbReference type="NCBI Taxonomy" id="349315"/>
    <lineage>
        <taxon>Bacteria</taxon>
        <taxon>Bacillati</taxon>
        <taxon>Actinomycetota</taxon>
        <taxon>Actinomycetes</taxon>
        <taxon>Micromonosporales</taxon>
        <taxon>Micromonosporaceae</taxon>
        <taxon>Luedemannella</taxon>
    </lineage>
</organism>
<gene>
    <name evidence="2" type="ORF">GCM10009681_01430</name>
</gene>
<reference evidence="3" key="1">
    <citation type="journal article" date="2019" name="Int. J. Syst. Evol. Microbiol.">
        <title>The Global Catalogue of Microorganisms (GCM) 10K type strain sequencing project: providing services to taxonomists for standard genome sequencing and annotation.</title>
        <authorList>
            <consortium name="The Broad Institute Genomics Platform"/>
            <consortium name="The Broad Institute Genome Sequencing Center for Infectious Disease"/>
            <person name="Wu L."/>
            <person name="Ma J."/>
        </authorList>
    </citation>
    <scope>NUCLEOTIDE SEQUENCE [LARGE SCALE GENOMIC DNA]</scope>
    <source>
        <strain evidence="3">JCM 13249</strain>
    </source>
</reference>
<protein>
    <recommendedName>
        <fullName evidence="1">Methyltransferase domain-containing protein</fullName>
    </recommendedName>
</protein>
<dbReference type="Pfam" id="PF13649">
    <property type="entry name" value="Methyltransf_25"/>
    <property type="match status" value="1"/>
</dbReference>
<comment type="caution">
    <text evidence="2">The sequence shown here is derived from an EMBL/GenBank/DDBJ whole genome shotgun (WGS) entry which is preliminary data.</text>
</comment>
<accession>A0ABP4VQQ6</accession>
<proteinExistence type="predicted"/>
<dbReference type="CDD" id="cd02440">
    <property type="entry name" value="AdoMet_MTases"/>
    <property type="match status" value="1"/>
</dbReference>
<evidence type="ECO:0000259" key="1">
    <source>
        <dbReference type="Pfam" id="PF13649"/>
    </source>
</evidence>
<keyword evidence="3" id="KW-1185">Reference proteome</keyword>
<dbReference type="Gene3D" id="3.40.50.150">
    <property type="entry name" value="Vaccinia Virus protein VP39"/>
    <property type="match status" value="1"/>
</dbReference>
<feature type="domain" description="Methyltransferase" evidence="1">
    <location>
        <begin position="81"/>
        <end position="170"/>
    </location>
</feature>
<dbReference type="InterPro" id="IPR041698">
    <property type="entry name" value="Methyltransf_25"/>
</dbReference>
<dbReference type="Proteomes" id="UP001500655">
    <property type="component" value="Unassembled WGS sequence"/>
</dbReference>
<evidence type="ECO:0000313" key="2">
    <source>
        <dbReference type="EMBL" id="GAA1734931.1"/>
    </source>
</evidence>
<evidence type="ECO:0000313" key="3">
    <source>
        <dbReference type="Proteomes" id="UP001500655"/>
    </source>
</evidence>
<dbReference type="InterPro" id="IPR029063">
    <property type="entry name" value="SAM-dependent_MTases_sf"/>
</dbReference>
<name>A0ABP4VQQ6_9ACTN</name>
<dbReference type="SUPFAM" id="SSF53335">
    <property type="entry name" value="S-adenosyl-L-methionine-dependent methyltransferases"/>
    <property type="match status" value="1"/>
</dbReference>
<sequence length="292" mass="30824">MGQGAGGVGQDAAVGNAETWWREQLSGWAVPEHILAAVAQSPWEHQVGTFARRADQALAIGAEDSPSTARAREALTPTGTVLDVGAGAGAASLPLAPQMTELIAVDTNEAMLAALRERADPTGIPTTTIVGRWPDVAPETPTADVVVCHHVAYNAPDLAGFAAELTRHARRRVVMELTNAHPMGVLAPLWMELHDLARPTGPTAADAAAVLAEAGLDVHEERRPRPPGPPHPDFGALVAATARRVCVPPERVGELAQALIDLGVDPADPRDLNTIDGRPIEIVTLWWDRPDV</sequence>